<dbReference type="GO" id="GO:0003824">
    <property type="term" value="F:catalytic activity"/>
    <property type="evidence" value="ECO:0007669"/>
    <property type="project" value="InterPro"/>
</dbReference>
<dbReference type="InterPro" id="IPR007197">
    <property type="entry name" value="rSAM"/>
</dbReference>
<dbReference type="GO" id="GO:0046872">
    <property type="term" value="F:metal ion binding"/>
    <property type="evidence" value="ECO:0007669"/>
    <property type="project" value="UniProtKB-KW"/>
</dbReference>
<dbReference type="Gene3D" id="3.80.30.20">
    <property type="entry name" value="tm_1862 like domain"/>
    <property type="match status" value="1"/>
</dbReference>
<dbReference type="AlphaFoldDB" id="A0A450YJA8"/>
<keyword evidence="5" id="KW-0411">Iron-sulfur</keyword>
<proteinExistence type="predicted"/>
<dbReference type="GO" id="GO:0005829">
    <property type="term" value="C:cytosol"/>
    <property type="evidence" value="ECO:0007669"/>
    <property type="project" value="TreeGrafter"/>
</dbReference>
<keyword evidence="2" id="KW-0949">S-adenosyl-L-methionine</keyword>
<evidence type="ECO:0000313" key="7">
    <source>
        <dbReference type="EMBL" id="VFK41609.1"/>
    </source>
</evidence>
<dbReference type="InterPro" id="IPR051198">
    <property type="entry name" value="BchE-like"/>
</dbReference>
<dbReference type="SUPFAM" id="SSF102114">
    <property type="entry name" value="Radical SAM enzymes"/>
    <property type="match status" value="1"/>
</dbReference>
<dbReference type="PANTHER" id="PTHR43409:SF7">
    <property type="entry name" value="BLL1977 PROTEIN"/>
    <property type="match status" value="1"/>
</dbReference>
<comment type="cofactor">
    <cofactor evidence="1">
        <name>[4Fe-4S] cluster</name>
        <dbReference type="ChEBI" id="CHEBI:49883"/>
    </cofactor>
</comment>
<gene>
    <name evidence="7" type="ORF">BECKTC1821E_GA0114239_101245</name>
</gene>
<sequence>MSRIHLLFPPSWTLTTGSTHLALPLLKGFLESRGIPTRTRDLNLEFANRIVPRLAVAALQSACAENSLEGMNEPYFQAEDEMNRIAAGFGGEWNAQLGFIFSRFSHHSSRQVFEALDAESPFSEYFDEQVIPSIQKENPPVIGICLASLYQLIPTFQLCQRLRRAGYEGFIVLGGNTVSRLLREMSIPPVFDLVDGLIPFQGEISLLELYRVLREGGDLADVPGLIWRNGDGMIRQNADHAKFTLDEAATPDYSDLPVGEYWGVNYLNVVSARGCYWGKCSFCAIPYGWGHNGLAGQRSVENTYRDVARLAERHGIHRFKFVDETLSPHFMRAFSELIIDNDLGIEWEGYTRLERDWRDESFVKLVSKAGFRKGWFGLECLPSDNRINLNKNDAADPSRLLELCSAANIKVHFFCMFGYPGTGKDEAESTVEFLLRNRDFIDTVDIFPWAYAKHTRVEGVERIERPDEDWALEYAHASLRADALNSEEIAELASHWEEVIWVEAPRFLHPTYRMVSPWSLK</sequence>
<evidence type="ECO:0000256" key="5">
    <source>
        <dbReference type="ARBA" id="ARBA00023014"/>
    </source>
</evidence>
<protein>
    <submittedName>
        <fullName evidence="7">Radical SAM superfamily enzyme YgiQ, UPF0313 family</fullName>
    </submittedName>
</protein>
<reference evidence="7" key="1">
    <citation type="submission" date="2019-02" db="EMBL/GenBank/DDBJ databases">
        <authorList>
            <person name="Gruber-Vodicka R. H."/>
            <person name="Seah K. B. B."/>
        </authorList>
    </citation>
    <scope>NUCLEOTIDE SEQUENCE</scope>
    <source>
        <strain evidence="7">BECK_BZ125</strain>
    </source>
</reference>
<evidence type="ECO:0000256" key="4">
    <source>
        <dbReference type="ARBA" id="ARBA00023004"/>
    </source>
</evidence>
<evidence type="ECO:0000256" key="1">
    <source>
        <dbReference type="ARBA" id="ARBA00001966"/>
    </source>
</evidence>
<name>A0A450YJA8_9GAMM</name>
<dbReference type="Pfam" id="PF04055">
    <property type="entry name" value="Radical_SAM"/>
    <property type="match status" value="1"/>
</dbReference>
<feature type="domain" description="Radical SAM core" evidence="6">
    <location>
        <begin position="261"/>
        <end position="482"/>
    </location>
</feature>
<dbReference type="InterPro" id="IPR023404">
    <property type="entry name" value="rSAM_horseshoe"/>
</dbReference>
<dbReference type="SMART" id="SM00729">
    <property type="entry name" value="Elp3"/>
    <property type="match status" value="1"/>
</dbReference>
<dbReference type="SFLD" id="SFLDG01082">
    <property type="entry name" value="B12-binding_domain_containing"/>
    <property type="match status" value="1"/>
</dbReference>
<dbReference type="GO" id="GO:0051536">
    <property type="term" value="F:iron-sulfur cluster binding"/>
    <property type="evidence" value="ECO:0007669"/>
    <property type="project" value="UniProtKB-KW"/>
</dbReference>
<dbReference type="InterPro" id="IPR006638">
    <property type="entry name" value="Elp3/MiaA/NifB-like_rSAM"/>
</dbReference>
<organism evidence="7">
    <name type="scientific">Candidatus Kentrum sp. TC</name>
    <dbReference type="NCBI Taxonomy" id="2126339"/>
    <lineage>
        <taxon>Bacteria</taxon>
        <taxon>Pseudomonadati</taxon>
        <taxon>Pseudomonadota</taxon>
        <taxon>Gammaproteobacteria</taxon>
        <taxon>Candidatus Kentrum</taxon>
    </lineage>
</organism>
<keyword evidence="3" id="KW-0479">Metal-binding</keyword>
<evidence type="ECO:0000256" key="3">
    <source>
        <dbReference type="ARBA" id="ARBA00022723"/>
    </source>
</evidence>
<dbReference type="EMBL" id="CAADFT010000012">
    <property type="protein sequence ID" value="VFK41609.1"/>
    <property type="molecule type" value="Genomic_DNA"/>
</dbReference>
<evidence type="ECO:0000256" key="2">
    <source>
        <dbReference type="ARBA" id="ARBA00022691"/>
    </source>
</evidence>
<accession>A0A450YJA8</accession>
<keyword evidence="4" id="KW-0408">Iron</keyword>
<evidence type="ECO:0000259" key="6">
    <source>
        <dbReference type="PROSITE" id="PS51918"/>
    </source>
</evidence>
<dbReference type="PROSITE" id="PS51918">
    <property type="entry name" value="RADICAL_SAM"/>
    <property type="match status" value="1"/>
</dbReference>
<dbReference type="SFLD" id="SFLDS00029">
    <property type="entry name" value="Radical_SAM"/>
    <property type="match status" value="1"/>
</dbReference>
<dbReference type="PANTHER" id="PTHR43409">
    <property type="entry name" value="ANAEROBIC MAGNESIUM-PROTOPORPHYRIN IX MONOMETHYL ESTER CYCLASE-RELATED"/>
    <property type="match status" value="1"/>
</dbReference>
<dbReference type="InterPro" id="IPR058240">
    <property type="entry name" value="rSAM_sf"/>
</dbReference>